<dbReference type="InterPro" id="IPR022648">
    <property type="entry name" value="Pr_cel_nuc_antig_N"/>
</dbReference>
<dbReference type="EMBL" id="DSOL01000130">
    <property type="protein sequence ID" value="HEN27889.1"/>
    <property type="molecule type" value="Genomic_DNA"/>
</dbReference>
<organism evidence="5">
    <name type="scientific">candidate division WOR-3 bacterium</name>
    <dbReference type="NCBI Taxonomy" id="2052148"/>
    <lineage>
        <taxon>Bacteria</taxon>
        <taxon>Bacteria division WOR-3</taxon>
    </lineage>
</organism>
<dbReference type="PANTHER" id="PTHR11352:SF0">
    <property type="entry name" value="PROLIFERATING CELL NUCLEAR ANTIGEN"/>
    <property type="match status" value="1"/>
</dbReference>
<dbReference type="AlphaFoldDB" id="A0A7C2K4U2"/>
<comment type="caution">
    <text evidence="5">The sequence shown here is derived from an EMBL/GenBank/DDBJ whole genome shotgun (WGS) entry which is preliminary data.</text>
</comment>
<protein>
    <submittedName>
        <fullName evidence="5">Proliferating cell nuclear antigen (Pcna)</fullName>
    </submittedName>
</protein>
<dbReference type="InterPro" id="IPR022649">
    <property type="entry name" value="Pr_cel_nuc_antig_C"/>
</dbReference>
<dbReference type="Pfam" id="PF00705">
    <property type="entry name" value="PCNA_N"/>
    <property type="match status" value="1"/>
</dbReference>
<dbReference type="InterPro" id="IPR000730">
    <property type="entry name" value="Pr_cel_nuc_antig"/>
</dbReference>
<dbReference type="Pfam" id="PF02747">
    <property type="entry name" value="PCNA_C"/>
    <property type="match status" value="1"/>
</dbReference>
<dbReference type="PRINTS" id="PR00339">
    <property type="entry name" value="PCNACYCLIN"/>
</dbReference>
<name>A0A7C2K4U2_UNCW3</name>
<evidence type="ECO:0000256" key="2">
    <source>
        <dbReference type="ARBA" id="ARBA00023125"/>
    </source>
</evidence>
<dbReference type="Gene3D" id="3.70.10.10">
    <property type="match status" value="1"/>
</dbReference>
<accession>A0A7C2K4U2</accession>
<dbReference type="GO" id="GO:0030337">
    <property type="term" value="F:DNA polymerase processivity factor activity"/>
    <property type="evidence" value="ECO:0007669"/>
    <property type="project" value="InterPro"/>
</dbReference>
<sequence length="251" mass="27753">MFKFRISNAKILKDMATAISILVDEATFQIAPDGLKLRAMDPSRVAMVDFEWPKTVFEEYTCMEPTKMCINIGELLKLLKRAGKDDVIEFSLDEKTGKLQVQITGRYTRSFTVPLLEASEEEVPTPRIAFNVRAKVAADGLREAIEDAGLVSDHVRLEADNEKLVFNAVGDIMGATITFKKGSDVLLDLEAKEASKATFSLSYLSEIIKAGSAASEVVVLEFSTDMPIKLDFQQVGEGKLVYYLAPRIESA</sequence>
<dbReference type="GO" id="GO:0006272">
    <property type="term" value="P:leading strand elongation"/>
    <property type="evidence" value="ECO:0007669"/>
    <property type="project" value="TreeGrafter"/>
</dbReference>
<dbReference type="NCBIfam" id="TIGR00590">
    <property type="entry name" value="pcna"/>
    <property type="match status" value="1"/>
</dbReference>
<evidence type="ECO:0000313" key="5">
    <source>
        <dbReference type="EMBL" id="HEN27889.1"/>
    </source>
</evidence>
<evidence type="ECO:0000259" key="3">
    <source>
        <dbReference type="Pfam" id="PF00705"/>
    </source>
</evidence>
<dbReference type="GO" id="GO:0006275">
    <property type="term" value="P:regulation of DNA replication"/>
    <property type="evidence" value="ECO:0007669"/>
    <property type="project" value="InterPro"/>
</dbReference>
<comment type="similarity">
    <text evidence="1">Belongs to the PCNA family.</text>
</comment>
<evidence type="ECO:0000259" key="4">
    <source>
        <dbReference type="Pfam" id="PF02747"/>
    </source>
</evidence>
<reference evidence="5" key="1">
    <citation type="journal article" date="2020" name="mSystems">
        <title>Genome- and Community-Level Interaction Insights into Carbon Utilization and Element Cycling Functions of Hydrothermarchaeota in Hydrothermal Sediment.</title>
        <authorList>
            <person name="Zhou Z."/>
            <person name="Liu Y."/>
            <person name="Xu W."/>
            <person name="Pan J."/>
            <person name="Luo Z.H."/>
            <person name="Li M."/>
        </authorList>
    </citation>
    <scope>NUCLEOTIDE SEQUENCE [LARGE SCALE GENOMIC DNA]</scope>
    <source>
        <strain evidence="5">SpSt-34</strain>
    </source>
</reference>
<dbReference type="PANTHER" id="PTHR11352">
    <property type="entry name" value="PROLIFERATING CELL NUCLEAR ANTIGEN"/>
    <property type="match status" value="1"/>
</dbReference>
<dbReference type="GO" id="GO:0003677">
    <property type="term" value="F:DNA binding"/>
    <property type="evidence" value="ECO:0007669"/>
    <property type="project" value="UniProtKB-KW"/>
</dbReference>
<keyword evidence="2" id="KW-0238">DNA-binding</keyword>
<proteinExistence type="inferred from homology"/>
<evidence type="ECO:0000256" key="1">
    <source>
        <dbReference type="ARBA" id="ARBA00010462"/>
    </source>
</evidence>
<dbReference type="HAMAP" id="MF_00317">
    <property type="entry name" value="DNApol_clamp_arch"/>
    <property type="match status" value="1"/>
</dbReference>
<dbReference type="SUPFAM" id="SSF55979">
    <property type="entry name" value="DNA clamp"/>
    <property type="match status" value="2"/>
</dbReference>
<feature type="domain" description="Proliferating cell nuclear antigen PCNA C-terminal" evidence="4">
    <location>
        <begin position="141"/>
        <end position="246"/>
    </location>
</feature>
<dbReference type="NCBIfam" id="NF002221">
    <property type="entry name" value="PRK01115.1-4"/>
    <property type="match status" value="1"/>
</dbReference>
<dbReference type="InterPro" id="IPR046938">
    <property type="entry name" value="DNA_clamp_sf"/>
</dbReference>
<feature type="domain" description="Proliferating cell nuclear antigen PCNA N-terminal" evidence="3">
    <location>
        <begin position="1"/>
        <end position="101"/>
    </location>
</feature>
<dbReference type="CDD" id="cd00577">
    <property type="entry name" value="PCNA"/>
    <property type="match status" value="1"/>
</dbReference>
<gene>
    <name evidence="5" type="primary">pcn</name>
    <name evidence="5" type="ORF">ENQ77_04385</name>
</gene>